<name>A0ABQ0TVR8_9BACL</name>
<dbReference type="EMBL" id="BJON01000022">
    <property type="protein sequence ID" value="GED71724.1"/>
    <property type="molecule type" value="Genomic_DNA"/>
</dbReference>
<evidence type="ECO:0000313" key="1">
    <source>
        <dbReference type="EMBL" id="GED71724.1"/>
    </source>
</evidence>
<keyword evidence="2" id="KW-1185">Reference proteome</keyword>
<comment type="caution">
    <text evidence="1">The sequence shown here is derived from an EMBL/GenBank/DDBJ whole genome shotgun (WGS) entry which is preliminary data.</text>
</comment>
<proteinExistence type="predicted"/>
<reference evidence="1 2" key="1">
    <citation type="submission" date="2019-06" db="EMBL/GenBank/DDBJ databases">
        <title>Whole genome shotgun sequence of Brevibacillus reuszeri NBRC 15719.</title>
        <authorList>
            <person name="Hosoyama A."/>
            <person name="Uohara A."/>
            <person name="Ohji S."/>
            <person name="Ichikawa N."/>
        </authorList>
    </citation>
    <scope>NUCLEOTIDE SEQUENCE [LARGE SCALE GENOMIC DNA]</scope>
    <source>
        <strain evidence="1 2">NBRC 15719</strain>
    </source>
</reference>
<accession>A0ABQ0TVR8</accession>
<sequence length="58" mass="7001">MDKFKPIKAARVLFTKKEFDALLSEEIKLIEEKLVRIDMYHAIHLHNLPQKNEYLLDY</sequence>
<protein>
    <submittedName>
        <fullName evidence="1">Uncharacterized protein</fullName>
    </submittedName>
</protein>
<gene>
    <name evidence="1" type="ORF">BRE01_54260</name>
</gene>
<evidence type="ECO:0000313" key="2">
    <source>
        <dbReference type="Proteomes" id="UP000319578"/>
    </source>
</evidence>
<dbReference type="Proteomes" id="UP000319578">
    <property type="component" value="Unassembled WGS sequence"/>
</dbReference>
<organism evidence="1 2">
    <name type="scientific">Brevibacillus reuszeri</name>
    <dbReference type="NCBI Taxonomy" id="54915"/>
    <lineage>
        <taxon>Bacteria</taxon>
        <taxon>Bacillati</taxon>
        <taxon>Bacillota</taxon>
        <taxon>Bacilli</taxon>
        <taxon>Bacillales</taxon>
        <taxon>Paenibacillaceae</taxon>
        <taxon>Brevibacillus</taxon>
    </lineage>
</organism>